<protein>
    <submittedName>
        <fullName evidence="11">Trk family potassium uptake protein</fullName>
    </submittedName>
</protein>
<name>A0A2M7SF73_9BACT</name>
<dbReference type="Pfam" id="PF02386">
    <property type="entry name" value="TrkH"/>
    <property type="match status" value="1"/>
</dbReference>
<dbReference type="GO" id="GO:0005886">
    <property type="term" value="C:plasma membrane"/>
    <property type="evidence" value="ECO:0007669"/>
    <property type="project" value="UniProtKB-SubCell"/>
</dbReference>
<evidence type="ECO:0000256" key="2">
    <source>
        <dbReference type="ARBA" id="ARBA00022448"/>
    </source>
</evidence>
<keyword evidence="9 10" id="KW-0472">Membrane</keyword>
<feature type="transmembrane region" description="Helical" evidence="10">
    <location>
        <begin position="126"/>
        <end position="145"/>
    </location>
</feature>
<feature type="transmembrane region" description="Helical" evidence="10">
    <location>
        <begin position="283"/>
        <end position="302"/>
    </location>
</feature>
<evidence type="ECO:0000256" key="5">
    <source>
        <dbReference type="ARBA" id="ARBA00022692"/>
    </source>
</evidence>
<proteinExistence type="predicted"/>
<evidence type="ECO:0000313" key="11">
    <source>
        <dbReference type="EMBL" id="PIZ18166.1"/>
    </source>
</evidence>
<keyword evidence="2" id="KW-0813">Transport</keyword>
<feature type="transmembrane region" description="Helical" evidence="10">
    <location>
        <begin position="374"/>
        <end position="394"/>
    </location>
</feature>
<feature type="transmembrane region" description="Helical" evidence="10">
    <location>
        <begin position="154"/>
        <end position="174"/>
    </location>
</feature>
<dbReference type="InterPro" id="IPR003445">
    <property type="entry name" value="Cat_transpt"/>
</dbReference>
<evidence type="ECO:0000256" key="8">
    <source>
        <dbReference type="ARBA" id="ARBA00023065"/>
    </source>
</evidence>
<evidence type="ECO:0000256" key="7">
    <source>
        <dbReference type="ARBA" id="ARBA00022989"/>
    </source>
</evidence>
<dbReference type="InterPro" id="IPR004772">
    <property type="entry name" value="TrkH"/>
</dbReference>
<dbReference type="PANTHER" id="PTHR32024:SF1">
    <property type="entry name" value="KTR SYSTEM POTASSIUM UPTAKE PROTEIN B"/>
    <property type="match status" value="1"/>
</dbReference>
<keyword evidence="4" id="KW-0633">Potassium transport</keyword>
<evidence type="ECO:0000256" key="1">
    <source>
        <dbReference type="ARBA" id="ARBA00004651"/>
    </source>
</evidence>
<dbReference type="GO" id="GO:0015379">
    <property type="term" value="F:potassium:chloride symporter activity"/>
    <property type="evidence" value="ECO:0007669"/>
    <property type="project" value="InterPro"/>
</dbReference>
<organism evidence="11 12">
    <name type="scientific">Candidatus Desantisbacteria bacterium CG_4_10_14_0_8_um_filter_48_22</name>
    <dbReference type="NCBI Taxonomy" id="1974543"/>
    <lineage>
        <taxon>Bacteria</taxon>
        <taxon>Candidatus Desantisiibacteriota</taxon>
    </lineage>
</organism>
<dbReference type="EMBL" id="PFMR01000031">
    <property type="protein sequence ID" value="PIZ18166.1"/>
    <property type="molecule type" value="Genomic_DNA"/>
</dbReference>
<dbReference type="AlphaFoldDB" id="A0A2M7SF73"/>
<dbReference type="Proteomes" id="UP000229307">
    <property type="component" value="Unassembled WGS sequence"/>
</dbReference>
<comment type="caution">
    <text evidence="11">The sequence shown here is derived from an EMBL/GenBank/DDBJ whole genome shotgun (WGS) entry which is preliminary data.</text>
</comment>
<sequence>MKRRFSPAQTVLLGFLLLILTGTFLLLLPFSTKSGSKPHGIDALFTATSAICVTGLTVAKTGEYWSLFGQLVIIVLIQLGGLGYMMITGFVMLAIRNRITLEERLAFREGMDQFSMSELGHFIRQVLKATFIVEGAGALVLFLYWREKLGWLRALYNGIFHSVSAFCNAGFILFSNNLEGYKGDLVVSITIMCLIITGGIGYHVIRDVYHHYSTKRRHPHLYLHTRSVLMMTGILILTGAVFIFIFESMNPGVFTGLTLKEKILTSLFQSLTPRTAGFNTLPIGQMTIPSLFLIIILMFIGASPGGTGGGIKTTTFLVIIDATWSALIGRRDVTLFKKRLPEETVSKSFAIFILGLLLVSVVTFFMLNTESKGFIPVLFEIVSAFGTVGLSTGITPSLTFIGKVLIIITMFIGRIGLLTFAIALTQVRYESLFRYPEERILVG</sequence>
<feature type="transmembrane region" description="Helical" evidence="10">
    <location>
        <begin position="43"/>
        <end position="59"/>
    </location>
</feature>
<feature type="transmembrane region" description="Helical" evidence="10">
    <location>
        <begin position="186"/>
        <end position="205"/>
    </location>
</feature>
<evidence type="ECO:0000313" key="12">
    <source>
        <dbReference type="Proteomes" id="UP000229307"/>
    </source>
</evidence>
<evidence type="ECO:0000256" key="4">
    <source>
        <dbReference type="ARBA" id="ARBA00022538"/>
    </source>
</evidence>
<accession>A0A2M7SF73</accession>
<keyword evidence="3" id="KW-1003">Cell membrane</keyword>
<dbReference type="NCBIfam" id="TIGR00933">
    <property type="entry name" value="2a38"/>
    <property type="match status" value="1"/>
</dbReference>
<feature type="transmembrane region" description="Helical" evidence="10">
    <location>
        <begin position="309"/>
        <end position="329"/>
    </location>
</feature>
<keyword evidence="8" id="KW-0406">Ion transport</keyword>
<keyword evidence="7 10" id="KW-1133">Transmembrane helix</keyword>
<keyword evidence="6" id="KW-0630">Potassium</keyword>
<evidence type="ECO:0000256" key="6">
    <source>
        <dbReference type="ARBA" id="ARBA00022958"/>
    </source>
</evidence>
<reference evidence="12" key="1">
    <citation type="submission" date="2017-09" db="EMBL/GenBank/DDBJ databases">
        <title>Depth-based differentiation of microbial function through sediment-hosted aquifers and enrichment of novel symbionts in the deep terrestrial subsurface.</title>
        <authorList>
            <person name="Probst A.J."/>
            <person name="Ladd B."/>
            <person name="Jarett J.K."/>
            <person name="Geller-Mcgrath D.E."/>
            <person name="Sieber C.M.K."/>
            <person name="Emerson J.B."/>
            <person name="Anantharaman K."/>
            <person name="Thomas B.C."/>
            <person name="Malmstrom R."/>
            <person name="Stieglmeier M."/>
            <person name="Klingl A."/>
            <person name="Woyke T."/>
            <person name="Ryan C.M."/>
            <person name="Banfield J.F."/>
        </authorList>
    </citation>
    <scope>NUCLEOTIDE SEQUENCE [LARGE SCALE GENOMIC DNA]</scope>
</reference>
<feature type="transmembrane region" description="Helical" evidence="10">
    <location>
        <begin position="400"/>
        <end position="424"/>
    </location>
</feature>
<dbReference type="PANTHER" id="PTHR32024">
    <property type="entry name" value="TRK SYSTEM POTASSIUM UPTAKE PROTEIN TRKG-RELATED"/>
    <property type="match status" value="1"/>
</dbReference>
<evidence type="ECO:0000256" key="3">
    <source>
        <dbReference type="ARBA" id="ARBA00022475"/>
    </source>
</evidence>
<keyword evidence="5 10" id="KW-0812">Transmembrane</keyword>
<feature type="transmembrane region" description="Helical" evidence="10">
    <location>
        <begin position="349"/>
        <end position="367"/>
    </location>
</feature>
<feature type="transmembrane region" description="Helical" evidence="10">
    <location>
        <begin position="71"/>
        <end position="95"/>
    </location>
</feature>
<feature type="transmembrane region" description="Helical" evidence="10">
    <location>
        <begin position="12"/>
        <end position="31"/>
    </location>
</feature>
<feature type="transmembrane region" description="Helical" evidence="10">
    <location>
        <begin position="226"/>
        <end position="246"/>
    </location>
</feature>
<comment type="subcellular location">
    <subcellularLocation>
        <location evidence="1">Cell membrane</location>
        <topology evidence="1">Multi-pass membrane protein</topology>
    </subcellularLocation>
</comment>
<gene>
    <name evidence="11" type="ORF">COY52_00990</name>
</gene>
<evidence type="ECO:0000256" key="9">
    <source>
        <dbReference type="ARBA" id="ARBA00023136"/>
    </source>
</evidence>
<evidence type="ECO:0000256" key="10">
    <source>
        <dbReference type="SAM" id="Phobius"/>
    </source>
</evidence>